<dbReference type="OrthoDB" id="69964at2759"/>
<sequence length="940" mass="105961">MVSVYCKFSDPIEVHLGKLERVLQALRGKPVVVGMDANARSTMWFSDVFDRQGAQGTHRRPWERGEELERLIFAQGLSVENRVGQVPTFGGAAGGCSNIDVTLSSPGAVGRVVGWAVREDLLSSQHNAIVFSIVGRRPGRVEVGPAEQGRFNEAKANWPIFLERLREALPEEPTGRLSGREDVEAAVVNLERVIVRAASASMPVRRAPRVSAGWWTRELERLKAATLSARRRFQRCRGVERVLVAEEHRAKRAEYCSAVREAKRSDWRKFVSDGVDQGPWGPVYRVARGGRSQFVLSTLRGSEALDWQEAAGELLNALFPDCEDEQIVPQEPESGIEEERVPVCPDRLHALVRGFKPGKAPGLDRIEVRALQRGWEVLGPWYKWVIEACVELGVFPNRWKEGRVCVLKKSEDRDPSDASTYRPLCLLSLPGKLMEKHMVDMLGDVMGRGEESQYGFVKNRSTVDALLALERKVAMAESKYVLGVFVDIRGAFDNVWWPAVLREVLYRDCDRRSYRLLVDYFRDRRVMYREGMNTRAKAVTKGCPQGSVLGPRLWNLLFDGVLRRLSESGRDVIAYADDLVVLVTENSRAALERTATDVVAQLIALCGEVRLTVSREKTVMMLLRGHLSADRPPIVDVEGVRVRAVREFKYLGVTLSAGMGLDTHVETVSAKAINCMAKVTRLAGAGWGYEFNGLVTWYRGLFLGILLYGVQFWAHRLKERHWKKLASAQRTVLLKVNRAYRTAPTVAMPVLAGVLPIRYEAWWRWAAYRIKRRVPVCVPGIVELTAEQVEDRSVRRYAIVKDALMTAWQRDWEAASTGRLTYEFLPDVRDRMSKKFIRPDFEVTQFLVGHGEFLAKLHSLGLRDQDKCSCGEPETARHVLVDCARYNDLREQFRLRGLTLRDMVGRPGTMDDLRSFARAALKRLVAWHASGVGGAVQQAG</sequence>
<dbReference type="AlphaFoldDB" id="A0A6H5GLU6"/>
<dbReference type="InterPro" id="IPR000477">
    <property type="entry name" value="RT_dom"/>
</dbReference>
<evidence type="ECO:0000313" key="3">
    <source>
        <dbReference type="Proteomes" id="UP000479000"/>
    </source>
</evidence>
<dbReference type="PROSITE" id="PS50878">
    <property type="entry name" value="RT_POL"/>
    <property type="match status" value="1"/>
</dbReference>
<dbReference type="SUPFAM" id="SSF56672">
    <property type="entry name" value="DNA/RNA polymerases"/>
    <property type="match status" value="1"/>
</dbReference>
<protein>
    <recommendedName>
        <fullName evidence="1">Reverse transcriptase domain-containing protein</fullName>
    </recommendedName>
</protein>
<accession>A0A6H5GLU6</accession>
<evidence type="ECO:0000259" key="1">
    <source>
        <dbReference type="PROSITE" id="PS50878"/>
    </source>
</evidence>
<dbReference type="GO" id="GO:0003824">
    <property type="term" value="F:catalytic activity"/>
    <property type="evidence" value="ECO:0007669"/>
    <property type="project" value="InterPro"/>
</dbReference>
<evidence type="ECO:0000313" key="2">
    <source>
        <dbReference type="EMBL" id="CAB0004954.1"/>
    </source>
</evidence>
<dbReference type="Pfam" id="PF00078">
    <property type="entry name" value="RVT_1"/>
    <property type="match status" value="1"/>
</dbReference>
<dbReference type="Proteomes" id="UP000479000">
    <property type="component" value="Unassembled WGS sequence"/>
</dbReference>
<dbReference type="Pfam" id="PF14529">
    <property type="entry name" value="Exo_endo_phos_2"/>
    <property type="match status" value="1"/>
</dbReference>
<dbReference type="CDD" id="cd01650">
    <property type="entry name" value="RT_nLTR_like"/>
    <property type="match status" value="1"/>
</dbReference>
<dbReference type="SUPFAM" id="SSF56219">
    <property type="entry name" value="DNase I-like"/>
    <property type="match status" value="1"/>
</dbReference>
<dbReference type="InterPro" id="IPR043502">
    <property type="entry name" value="DNA/RNA_pol_sf"/>
</dbReference>
<proteinExistence type="predicted"/>
<name>A0A6H5GLU6_9HEMI</name>
<keyword evidence="3" id="KW-1185">Reference proteome</keyword>
<feature type="domain" description="Reverse transcriptase" evidence="1">
    <location>
        <begin position="388"/>
        <end position="655"/>
    </location>
</feature>
<dbReference type="InterPro" id="IPR036691">
    <property type="entry name" value="Endo/exonu/phosph_ase_sf"/>
</dbReference>
<dbReference type="GO" id="GO:0071897">
    <property type="term" value="P:DNA biosynthetic process"/>
    <property type="evidence" value="ECO:0007669"/>
    <property type="project" value="UniProtKB-ARBA"/>
</dbReference>
<dbReference type="Gene3D" id="3.60.10.10">
    <property type="entry name" value="Endonuclease/exonuclease/phosphatase"/>
    <property type="match status" value="1"/>
</dbReference>
<dbReference type="EMBL" id="CADCXU010015637">
    <property type="protein sequence ID" value="CAB0004954.1"/>
    <property type="molecule type" value="Genomic_DNA"/>
</dbReference>
<reference evidence="2 3" key="1">
    <citation type="submission" date="2020-02" db="EMBL/GenBank/DDBJ databases">
        <authorList>
            <person name="Ferguson B K."/>
        </authorList>
    </citation>
    <scope>NUCLEOTIDE SEQUENCE [LARGE SCALE GENOMIC DNA]</scope>
</reference>
<organism evidence="2 3">
    <name type="scientific">Nesidiocoris tenuis</name>
    <dbReference type="NCBI Taxonomy" id="355587"/>
    <lineage>
        <taxon>Eukaryota</taxon>
        <taxon>Metazoa</taxon>
        <taxon>Ecdysozoa</taxon>
        <taxon>Arthropoda</taxon>
        <taxon>Hexapoda</taxon>
        <taxon>Insecta</taxon>
        <taxon>Pterygota</taxon>
        <taxon>Neoptera</taxon>
        <taxon>Paraneoptera</taxon>
        <taxon>Hemiptera</taxon>
        <taxon>Heteroptera</taxon>
        <taxon>Panheteroptera</taxon>
        <taxon>Cimicomorpha</taxon>
        <taxon>Miridae</taxon>
        <taxon>Dicyphina</taxon>
        <taxon>Nesidiocoris</taxon>
    </lineage>
</organism>
<dbReference type="InterPro" id="IPR005135">
    <property type="entry name" value="Endo/exonuclease/phosphatase"/>
</dbReference>
<dbReference type="PANTHER" id="PTHR19446">
    <property type="entry name" value="REVERSE TRANSCRIPTASES"/>
    <property type="match status" value="1"/>
</dbReference>
<gene>
    <name evidence="2" type="ORF">NTEN_LOCUS10431</name>
</gene>